<dbReference type="PANTHER" id="PTHR30250:SF11">
    <property type="entry name" value="O-ANTIGEN TRANSPORTER-RELATED"/>
    <property type="match status" value="1"/>
</dbReference>
<keyword evidence="3 6" id="KW-0812">Transmembrane</keyword>
<evidence type="ECO:0000256" key="5">
    <source>
        <dbReference type="ARBA" id="ARBA00023136"/>
    </source>
</evidence>
<gene>
    <name evidence="7" type="ORF">J9309_03740</name>
</gene>
<organism evidence="7 8">
    <name type="scientific">Faecalibacter bovis</name>
    <dbReference type="NCBI Taxonomy" id="2898187"/>
    <lineage>
        <taxon>Bacteria</taxon>
        <taxon>Pseudomonadati</taxon>
        <taxon>Bacteroidota</taxon>
        <taxon>Flavobacteriia</taxon>
        <taxon>Flavobacteriales</taxon>
        <taxon>Weeksellaceae</taxon>
        <taxon>Faecalibacter</taxon>
    </lineage>
</organism>
<feature type="transmembrane region" description="Helical" evidence="6">
    <location>
        <begin position="328"/>
        <end position="348"/>
    </location>
</feature>
<feature type="transmembrane region" description="Helical" evidence="6">
    <location>
        <begin position="143"/>
        <end position="168"/>
    </location>
</feature>
<dbReference type="Proteomes" id="UP000672011">
    <property type="component" value="Chromosome"/>
</dbReference>
<evidence type="ECO:0000256" key="6">
    <source>
        <dbReference type="SAM" id="Phobius"/>
    </source>
</evidence>
<proteinExistence type="predicted"/>
<sequence length="421" mass="47680">MKKRLEKFKTKNAKGVLSLLAGNTVAQIIMILGGFVLGRWYGPEHNGTYNVFLSFVAILSILTTFRLENIFVISKSTKAIRNLFSTLLVITSIATLIFFLGYAIADEIFTLRTSLWVVLLSSVAGLFTAWYNLQTSLFTKYQLFNIISQGFIINALISVGFQFLFYFLGYKENGLIYGTIVGTIISCIYFFSITKGRLKKPKFSLFKNTVAKNKEIIKYTLPSDSLNAIANNLMPILIVFYFTKIEVAFFAMSAKMLITPLLILSNAMSKVFFQKSASMMNHQPEKLYDLSLKVILYNVGAIAAFLLGMNVIGVYILEWVLGDEWHGLSVYVFILSFWILCRSAMNPISQIVVVIRKNHYALYFNIYLVLITIFSVIIGGIRKDMLTTLYVYSILAGIGYLIQLYFVLRELKQLKLSGKKA</sequence>
<dbReference type="EMBL" id="CP072842">
    <property type="protein sequence ID" value="QTV06452.1"/>
    <property type="molecule type" value="Genomic_DNA"/>
</dbReference>
<dbReference type="PANTHER" id="PTHR30250">
    <property type="entry name" value="PST FAMILY PREDICTED COLANIC ACID TRANSPORTER"/>
    <property type="match status" value="1"/>
</dbReference>
<keyword evidence="4 6" id="KW-1133">Transmembrane helix</keyword>
<feature type="transmembrane region" description="Helical" evidence="6">
    <location>
        <begin position="387"/>
        <end position="408"/>
    </location>
</feature>
<feature type="transmembrane region" description="Helical" evidence="6">
    <location>
        <begin position="47"/>
        <end position="67"/>
    </location>
</feature>
<accession>A0ABX7XF57</accession>
<dbReference type="Pfam" id="PF13440">
    <property type="entry name" value="Polysacc_synt_3"/>
    <property type="match status" value="1"/>
</dbReference>
<keyword evidence="2" id="KW-1003">Cell membrane</keyword>
<name>A0ABX7XF57_9FLAO</name>
<reference evidence="7 8" key="1">
    <citation type="journal article" date="2021" name="Int. J. Syst. Evol. Microbiol.">
        <title>Faecalibacter bovis sp. nov., isolated from cow faeces.</title>
        <authorList>
            <person name="Li F."/>
            <person name="Zhao W."/>
            <person name="Hong Q."/>
            <person name="Shao Q."/>
            <person name="Song J."/>
            <person name="Yang S."/>
        </authorList>
    </citation>
    <scope>NUCLEOTIDE SEQUENCE [LARGE SCALE GENOMIC DNA]</scope>
    <source>
        <strain evidence="7 8">ZY171143</strain>
    </source>
</reference>
<keyword evidence="5 6" id="KW-0472">Membrane</keyword>
<dbReference type="RefSeq" id="WP_230477168.1">
    <property type="nucleotide sequence ID" value="NZ_CP072842.1"/>
</dbReference>
<evidence type="ECO:0000313" key="7">
    <source>
        <dbReference type="EMBL" id="QTV06452.1"/>
    </source>
</evidence>
<feature type="transmembrane region" description="Helical" evidence="6">
    <location>
        <begin position="360"/>
        <end position="381"/>
    </location>
</feature>
<feature type="transmembrane region" description="Helical" evidence="6">
    <location>
        <begin position="111"/>
        <end position="131"/>
    </location>
</feature>
<comment type="subcellular location">
    <subcellularLocation>
        <location evidence="1">Cell membrane</location>
        <topology evidence="1">Multi-pass membrane protein</topology>
    </subcellularLocation>
</comment>
<feature type="transmembrane region" description="Helical" evidence="6">
    <location>
        <begin position="20"/>
        <end position="41"/>
    </location>
</feature>
<evidence type="ECO:0000256" key="3">
    <source>
        <dbReference type="ARBA" id="ARBA00022692"/>
    </source>
</evidence>
<feature type="transmembrane region" description="Helical" evidence="6">
    <location>
        <begin position="226"/>
        <end position="243"/>
    </location>
</feature>
<feature type="transmembrane region" description="Helical" evidence="6">
    <location>
        <begin position="79"/>
        <end position="105"/>
    </location>
</feature>
<feature type="transmembrane region" description="Helical" evidence="6">
    <location>
        <begin position="174"/>
        <end position="193"/>
    </location>
</feature>
<evidence type="ECO:0000313" key="8">
    <source>
        <dbReference type="Proteomes" id="UP000672011"/>
    </source>
</evidence>
<keyword evidence="8" id="KW-1185">Reference proteome</keyword>
<feature type="transmembrane region" description="Helical" evidence="6">
    <location>
        <begin position="249"/>
        <end position="273"/>
    </location>
</feature>
<evidence type="ECO:0000256" key="2">
    <source>
        <dbReference type="ARBA" id="ARBA00022475"/>
    </source>
</evidence>
<evidence type="ECO:0000256" key="4">
    <source>
        <dbReference type="ARBA" id="ARBA00022989"/>
    </source>
</evidence>
<protein>
    <submittedName>
        <fullName evidence="7">Oligosaccharide flippase family protein</fullName>
    </submittedName>
</protein>
<dbReference type="InterPro" id="IPR050833">
    <property type="entry name" value="Poly_Biosynth_Transport"/>
</dbReference>
<reference evidence="8" key="2">
    <citation type="submission" date="2021-04" db="EMBL/GenBank/DDBJ databases">
        <title>Taxonomy of Flavobacteriaceae bacterium ZY171143.</title>
        <authorList>
            <person name="Li F."/>
        </authorList>
    </citation>
    <scope>NUCLEOTIDE SEQUENCE [LARGE SCALE GENOMIC DNA]</scope>
    <source>
        <strain evidence="8">ZY171143</strain>
    </source>
</reference>
<evidence type="ECO:0000256" key="1">
    <source>
        <dbReference type="ARBA" id="ARBA00004651"/>
    </source>
</evidence>
<feature type="transmembrane region" description="Helical" evidence="6">
    <location>
        <begin position="294"/>
        <end position="316"/>
    </location>
</feature>